<feature type="compositionally biased region" description="Basic and acidic residues" evidence="1">
    <location>
        <begin position="186"/>
        <end position="209"/>
    </location>
</feature>
<evidence type="ECO:0000256" key="1">
    <source>
        <dbReference type="SAM" id="MobiDB-lite"/>
    </source>
</evidence>
<accession>A0A2M7Z6B5</accession>
<proteinExistence type="predicted"/>
<feature type="compositionally biased region" description="Basic and acidic residues" evidence="1">
    <location>
        <begin position="230"/>
        <end position="248"/>
    </location>
</feature>
<name>A0A2M7Z6B5_9BACT</name>
<feature type="compositionally biased region" description="Acidic residues" evidence="1">
    <location>
        <begin position="141"/>
        <end position="168"/>
    </location>
</feature>
<sequence length="359" mass="39273">MASSAVSSGQIKQNQSLFRSLLDSGSFLPILGTVLGVAGAGALADTISNMEGLTFNDLFQSGKAAIGLHTPSGLQTIARKTIQNAGNKIKDTGNKIRGKQSAAELLGLDKSKEFATGGQISPEFGGGEKPEPELQPTPEPFSEEEPEENQDEATPEKELEENPDEETPEKEPYQPFSKPEEEPEEDDKKKKKGEEPEKEKTPKELDQERAVAFQKGKNAQTNEAQKGKKGKDAKTEKEEKEKKNKEKEGKKEFTNIELIVWLPCAIIADIISIIPYVGLVVSWPFGFSFFIFKLVKKFNRSSVVAISGLDTILEGFLSTIPANTADVLMTYSLSKAQKYGIKIPDAEEKLKKIGGVKPK</sequence>
<keyword evidence="2" id="KW-0812">Transmembrane</keyword>
<evidence type="ECO:0000256" key="2">
    <source>
        <dbReference type="SAM" id="Phobius"/>
    </source>
</evidence>
<reference evidence="4" key="1">
    <citation type="submission" date="2017-09" db="EMBL/GenBank/DDBJ databases">
        <title>Depth-based differentiation of microbial function through sediment-hosted aquifers and enrichment of novel symbionts in the deep terrestrial subsurface.</title>
        <authorList>
            <person name="Probst A.J."/>
            <person name="Ladd B."/>
            <person name="Jarett J.K."/>
            <person name="Geller-Mcgrath D.E."/>
            <person name="Sieber C.M.K."/>
            <person name="Emerson J.B."/>
            <person name="Anantharaman K."/>
            <person name="Thomas B.C."/>
            <person name="Malmstrom R."/>
            <person name="Stieglmeier M."/>
            <person name="Klingl A."/>
            <person name="Woyke T."/>
            <person name="Ryan C.M."/>
            <person name="Banfield J.F."/>
        </authorList>
    </citation>
    <scope>NUCLEOTIDE SEQUENCE [LARGE SCALE GENOMIC DNA]</scope>
</reference>
<dbReference type="EMBL" id="PFVJ01000061">
    <property type="protein sequence ID" value="PJA89686.1"/>
    <property type="molecule type" value="Genomic_DNA"/>
</dbReference>
<keyword evidence="2" id="KW-0472">Membrane</keyword>
<dbReference type="Proteomes" id="UP000230843">
    <property type="component" value="Unassembled WGS sequence"/>
</dbReference>
<protein>
    <submittedName>
        <fullName evidence="3">Uncharacterized protein</fullName>
    </submittedName>
</protein>
<keyword evidence="2" id="KW-1133">Transmembrane helix</keyword>
<comment type="caution">
    <text evidence="3">The sequence shown here is derived from an EMBL/GenBank/DDBJ whole genome shotgun (WGS) entry which is preliminary data.</text>
</comment>
<feature type="region of interest" description="Disordered" evidence="1">
    <location>
        <begin position="108"/>
        <end position="248"/>
    </location>
</feature>
<gene>
    <name evidence="3" type="ORF">CO137_02890</name>
</gene>
<evidence type="ECO:0000313" key="4">
    <source>
        <dbReference type="Proteomes" id="UP000230843"/>
    </source>
</evidence>
<feature type="transmembrane region" description="Helical" evidence="2">
    <location>
        <begin position="273"/>
        <end position="292"/>
    </location>
</feature>
<organism evidence="3 4">
    <name type="scientific">Candidatus Magasanikbacteria bacterium CG_4_9_14_3_um_filter_32_9</name>
    <dbReference type="NCBI Taxonomy" id="1974644"/>
    <lineage>
        <taxon>Bacteria</taxon>
        <taxon>Candidatus Magasanikiibacteriota</taxon>
    </lineage>
</organism>
<dbReference type="AlphaFoldDB" id="A0A2M7Z6B5"/>
<evidence type="ECO:0000313" key="3">
    <source>
        <dbReference type="EMBL" id="PJA89686.1"/>
    </source>
</evidence>